<evidence type="ECO:0000256" key="1">
    <source>
        <dbReference type="SAM" id="MobiDB-lite"/>
    </source>
</evidence>
<name>A0A6G8PZP7_9ACTN</name>
<gene>
    <name evidence="2" type="ORF">GBA65_14860</name>
</gene>
<evidence type="ECO:0000313" key="3">
    <source>
        <dbReference type="Proteomes" id="UP000502706"/>
    </source>
</evidence>
<reference evidence="2 3" key="1">
    <citation type="submission" date="2019-10" db="EMBL/GenBank/DDBJ databases">
        <title>Rubrobacter sp nov SCSIO 52915 isolated from a deep-sea sediment in the South China Sea.</title>
        <authorList>
            <person name="Chen R.W."/>
        </authorList>
    </citation>
    <scope>NUCLEOTIDE SEQUENCE [LARGE SCALE GENOMIC DNA]</scope>
    <source>
        <strain evidence="2 3">SCSIO 52915</strain>
    </source>
</reference>
<proteinExistence type="predicted"/>
<organism evidence="2 3">
    <name type="scientific">Rubrobacter marinus</name>
    <dbReference type="NCBI Taxonomy" id="2653852"/>
    <lineage>
        <taxon>Bacteria</taxon>
        <taxon>Bacillati</taxon>
        <taxon>Actinomycetota</taxon>
        <taxon>Rubrobacteria</taxon>
        <taxon>Rubrobacterales</taxon>
        <taxon>Rubrobacteraceae</taxon>
        <taxon>Rubrobacter</taxon>
    </lineage>
</organism>
<sequence length="360" mass="38016">MGRGVRKAGARRARQKSGVNGDLHKNKLDAEAYASARANERLDRNGDFANGPIGGPEPLAASHYTRLVDLQNLDNASIKRGGDFMNGALGGPPPSAPSHYARLVEVEGAHANANGRLSRNGDFANGPVGGPAPTAPGHYARKAETDAAQAAAVSANANANGRIPNAANAVSNGHLAPGIGGSKLGDRTLGGIKMIVGTVGQAELNANTRNEAAAVSSMRTLDGTAGSAQPYCYTPFMHLEKAERLGRLGTRKRLRESHRKGDAGTIAALAARVGVLEEALLMSLSMQMDYSGMSGDEREEWIEGGSPEAVEYKRKVGVDEYRGWRDPALEEVLEEARAQQDAADATLEEQEDAEPPNHRR</sequence>
<feature type="region of interest" description="Disordered" evidence="1">
    <location>
        <begin position="1"/>
        <end position="26"/>
    </location>
</feature>
<accession>A0A6G8PZP7</accession>
<dbReference type="Proteomes" id="UP000502706">
    <property type="component" value="Chromosome"/>
</dbReference>
<dbReference type="AlphaFoldDB" id="A0A6G8PZP7"/>
<protein>
    <submittedName>
        <fullName evidence="2">Uncharacterized protein</fullName>
    </submittedName>
</protein>
<dbReference type="KEGG" id="rmar:GBA65_14860"/>
<keyword evidence="3" id="KW-1185">Reference proteome</keyword>
<feature type="region of interest" description="Disordered" evidence="1">
    <location>
        <begin position="334"/>
        <end position="360"/>
    </location>
</feature>
<dbReference type="RefSeq" id="WP_166397257.1">
    <property type="nucleotide sequence ID" value="NZ_CP045121.1"/>
</dbReference>
<feature type="compositionally biased region" description="Basic residues" evidence="1">
    <location>
        <begin position="1"/>
        <end position="15"/>
    </location>
</feature>
<feature type="region of interest" description="Disordered" evidence="1">
    <location>
        <begin position="119"/>
        <end position="138"/>
    </location>
</feature>
<evidence type="ECO:0000313" key="2">
    <source>
        <dbReference type="EMBL" id="QIN79587.1"/>
    </source>
</evidence>
<dbReference type="EMBL" id="CP045121">
    <property type="protein sequence ID" value="QIN79587.1"/>
    <property type="molecule type" value="Genomic_DNA"/>
</dbReference>